<reference evidence="3 4" key="1">
    <citation type="submission" date="2015-08" db="EMBL/GenBank/DDBJ databases">
        <authorList>
            <person name="Babu N.S."/>
            <person name="Beckwith C.J."/>
            <person name="Beseler K.G."/>
            <person name="Brison A."/>
            <person name="Carone J.V."/>
            <person name="Caskin T.P."/>
            <person name="Diamond M."/>
            <person name="Durham M.E."/>
            <person name="Foxe J.M."/>
            <person name="Go M."/>
            <person name="Henderson B.A."/>
            <person name="Jones I.B."/>
            <person name="McGettigan J.A."/>
            <person name="Micheletti S.J."/>
            <person name="Nasrallah M.E."/>
            <person name="Ortiz D."/>
            <person name="Piller C.R."/>
            <person name="Privatt S.R."/>
            <person name="Schneider S.L."/>
            <person name="Sharp S."/>
            <person name="Smith T.C."/>
            <person name="Stanton J.D."/>
            <person name="Ullery H.E."/>
            <person name="Wilson R.J."/>
            <person name="Serrano M.G."/>
            <person name="Buck G."/>
            <person name="Lee V."/>
            <person name="Wang Y."/>
            <person name="Carvalho R."/>
            <person name="Voegtly L."/>
            <person name="Shi R."/>
            <person name="Duckworth R."/>
            <person name="Johnson A."/>
            <person name="Loviza R."/>
            <person name="Walstead R."/>
            <person name="Shah Z."/>
            <person name="Kiflezghi M."/>
            <person name="Wade K."/>
            <person name="Ball S.L."/>
            <person name="Bradley K.W."/>
            <person name="Asai D.J."/>
            <person name="Bowman C.A."/>
            <person name="Russell D.A."/>
            <person name="Pope W.H."/>
            <person name="Jacobs-Sera D."/>
            <person name="Hendrix R.W."/>
            <person name="Hatfull G.F."/>
        </authorList>
    </citation>
    <scope>NUCLEOTIDE SEQUENCE [LARGE SCALE GENOMIC DNA]</scope>
    <source>
        <strain evidence="3 4">DSM 27648</strain>
    </source>
</reference>
<evidence type="ECO:0000256" key="2">
    <source>
        <dbReference type="ARBA" id="ARBA00045876"/>
    </source>
</evidence>
<evidence type="ECO:0000313" key="4">
    <source>
        <dbReference type="Proteomes" id="UP000064967"/>
    </source>
</evidence>
<evidence type="ECO:0000313" key="3">
    <source>
        <dbReference type="EMBL" id="AKV00949.1"/>
    </source>
</evidence>
<dbReference type="InterPro" id="IPR021133">
    <property type="entry name" value="HEAT_type_2"/>
</dbReference>
<sequence length="356" mass="38714">MLGPPPLPRNLEASVRDLDSARPEVRVSAIDDLLRHARSSDDVKARAVPLYEKRLADADPRVRSAAAVALGELSAKESIAALSKLVDDDDAYVRQMAINALGEIGDAKALPRLERALRDARPEVRYQAIIAFARASNDAAAVTQALLDATNDDDDAIVHIALRVAEERLEGASDTKKDEGVDDRLVVRARALLKSPSPHVALVAAIFLGKAGHADGHTLLLRVVRGDRRGVDAPEKEDEQAAVELVGELELEQATRDLERRVWGLSRWVRDTCAFHAKIALARMNHPRARAEILRDLASSRREVRAAAVVAAGRAKLREAREAIARLPSSELDPALAREALARIDAFESSRGSSNE</sequence>
<protein>
    <submittedName>
        <fullName evidence="3">HEAT repeat protein</fullName>
    </submittedName>
</protein>
<dbReference type="AlphaFoldDB" id="A0A0K1Q5F1"/>
<dbReference type="GO" id="GO:0016491">
    <property type="term" value="F:oxidoreductase activity"/>
    <property type="evidence" value="ECO:0007669"/>
    <property type="project" value="TreeGrafter"/>
</dbReference>
<gene>
    <name evidence="3" type="ORF">AKJ09_07612</name>
</gene>
<name>A0A0K1Q5F1_9BACT</name>
<proteinExistence type="predicted"/>
<organism evidence="3 4">
    <name type="scientific">Labilithrix luteola</name>
    <dbReference type="NCBI Taxonomy" id="1391654"/>
    <lineage>
        <taxon>Bacteria</taxon>
        <taxon>Pseudomonadati</taxon>
        <taxon>Myxococcota</taxon>
        <taxon>Polyangia</taxon>
        <taxon>Polyangiales</taxon>
        <taxon>Labilitrichaceae</taxon>
        <taxon>Labilithrix</taxon>
    </lineage>
</organism>
<dbReference type="InterPro" id="IPR011989">
    <property type="entry name" value="ARM-like"/>
</dbReference>
<evidence type="ECO:0000256" key="1">
    <source>
        <dbReference type="ARBA" id="ARBA00022737"/>
    </source>
</evidence>
<keyword evidence="1" id="KW-0677">Repeat</keyword>
<comment type="function">
    <text evidence="2">Catalyzes the hydroxylation of the N(6)-(4-aminobutyl)-L-lysine intermediate produced by deoxyhypusine synthase/DHPS on a critical lysine of the eukaryotic translation initiation factor 5A/eIF-5A. This is the second step of the post-translational modification of that lysine into an unusual amino acid residue named hypusine. Hypusination is unique to mature eIF-5A factor and is essential for its function.</text>
</comment>
<dbReference type="SUPFAM" id="SSF48371">
    <property type="entry name" value="ARM repeat"/>
    <property type="match status" value="1"/>
</dbReference>
<dbReference type="EMBL" id="CP012333">
    <property type="protein sequence ID" value="AKV00949.1"/>
    <property type="molecule type" value="Genomic_DNA"/>
</dbReference>
<dbReference type="Proteomes" id="UP000064967">
    <property type="component" value="Chromosome"/>
</dbReference>
<dbReference type="PROSITE" id="PS50077">
    <property type="entry name" value="HEAT_REPEAT"/>
    <property type="match status" value="1"/>
</dbReference>
<accession>A0A0K1Q5F1</accession>
<keyword evidence="4" id="KW-1185">Reference proteome</keyword>
<dbReference type="Pfam" id="PF13646">
    <property type="entry name" value="HEAT_2"/>
    <property type="match status" value="1"/>
</dbReference>
<dbReference type="SMART" id="SM00567">
    <property type="entry name" value="EZ_HEAT"/>
    <property type="match status" value="4"/>
</dbReference>
<dbReference type="InterPro" id="IPR016024">
    <property type="entry name" value="ARM-type_fold"/>
</dbReference>
<dbReference type="STRING" id="1391654.AKJ09_07612"/>
<dbReference type="InterPro" id="IPR000357">
    <property type="entry name" value="HEAT"/>
</dbReference>
<dbReference type="Gene3D" id="1.25.10.10">
    <property type="entry name" value="Leucine-rich Repeat Variant"/>
    <property type="match status" value="2"/>
</dbReference>
<dbReference type="PANTHER" id="PTHR12697:SF5">
    <property type="entry name" value="DEOXYHYPUSINE HYDROXYLASE"/>
    <property type="match status" value="1"/>
</dbReference>
<dbReference type="Pfam" id="PF02985">
    <property type="entry name" value="HEAT"/>
    <property type="match status" value="1"/>
</dbReference>
<dbReference type="PANTHER" id="PTHR12697">
    <property type="entry name" value="PBS LYASE HEAT-LIKE PROTEIN"/>
    <property type="match status" value="1"/>
</dbReference>
<dbReference type="InterPro" id="IPR004155">
    <property type="entry name" value="PBS_lyase_HEAT"/>
</dbReference>
<dbReference type="OrthoDB" id="5500243at2"/>
<dbReference type="RefSeq" id="WP_146652142.1">
    <property type="nucleotide sequence ID" value="NZ_CP012333.1"/>
</dbReference>
<dbReference type="KEGG" id="llu:AKJ09_07612"/>